<dbReference type="RefSeq" id="XP_060293955.1">
    <property type="nucleotide sequence ID" value="XM_060438252.1"/>
</dbReference>
<dbReference type="InterPro" id="IPR003593">
    <property type="entry name" value="AAA+_ATPase"/>
</dbReference>
<keyword evidence="3 9" id="KW-0812">Transmembrane</keyword>
<evidence type="ECO:0000256" key="8">
    <source>
        <dbReference type="SAM" id="MobiDB-lite"/>
    </source>
</evidence>
<dbReference type="FunFam" id="3.40.50.300:FF:000367">
    <property type="entry name" value="ABC transporter G family member 24"/>
    <property type="match status" value="1"/>
</dbReference>
<dbReference type="InterPro" id="IPR013525">
    <property type="entry name" value="ABC2_TM"/>
</dbReference>
<feature type="region of interest" description="Disordered" evidence="8">
    <location>
        <begin position="1"/>
        <end position="31"/>
    </location>
</feature>
<accession>A0AA40AB48</accession>
<dbReference type="Pfam" id="PF01061">
    <property type="entry name" value="ABC2_membrane"/>
    <property type="match status" value="1"/>
</dbReference>
<reference evidence="11" key="1">
    <citation type="submission" date="2023-06" db="EMBL/GenBank/DDBJ databases">
        <title>Genome-scale phylogeny and comparative genomics of the fungal order Sordariales.</title>
        <authorList>
            <consortium name="Lawrence Berkeley National Laboratory"/>
            <person name="Hensen N."/>
            <person name="Bonometti L."/>
            <person name="Westerberg I."/>
            <person name="Brannstrom I.O."/>
            <person name="Guillou S."/>
            <person name="Cros-Aarteil S."/>
            <person name="Calhoun S."/>
            <person name="Haridas S."/>
            <person name="Kuo A."/>
            <person name="Mondo S."/>
            <person name="Pangilinan J."/>
            <person name="Riley R."/>
            <person name="LaButti K."/>
            <person name="Andreopoulos B."/>
            <person name="Lipzen A."/>
            <person name="Chen C."/>
            <person name="Yanf M."/>
            <person name="Daum C."/>
            <person name="Ng V."/>
            <person name="Clum A."/>
            <person name="Steindorff A."/>
            <person name="Ohm R."/>
            <person name="Martin F."/>
            <person name="Silar P."/>
            <person name="Natvig D."/>
            <person name="Lalanne C."/>
            <person name="Gautier V."/>
            <person name="Ament-velasquez S.L."/>
            <person name="Kruys A."/>
            <person name="Hutchinson M.I."/>
            <person name="Powell A.J."/>
            <person name="Barry K."/>
            <person name="Miller A.N."/>
            <person name="Grigoriev I.V."/>
            <person name="Debuchy R."/>
            <person name="Gladieux P."/>
            <person name="Thoren M.H."/>
            <person name="Johannesson H."/>
        </authorList>
    </citation>
    <scope>NUCLEOTIDE SEQUENCE</scope>
    <source>
        <strain evidence="11">SMH2392-1A</strain>
    </source>
</reference>
<dbReference type="InterPro" id="IPR003439">
    <property type="entry name" value="ABC_transporter-like_ATP-bd"/>
</dbReference>
<dbReference type="InterPro" id="IPR017871">
    <property type="entry name" value="ABC_transporter-like_CS"/>
</dbReference>
<evidence type="ECO:0000313" key="12">
    <source>
        <dbReference type="Proteomes" id="UP001172101"/>
    </source>
</evidence>
<evidence type="ECO:0000256" key="6">
    <source>
        <dbReference type="ARBA" id="ARBA00022989"/>
    </source>
</evidence>
<evidence type="ECO:0000259" key="10">
    <source>
        <dbReference type="PROSITE" id="PS50893"/>
    </source>
</evidence>
<feature type="transmembrane region" description="Helical" evidence="9">
    <location>
        <begin position="837"/>
        <end position="857"/>
    </location>
</feature>
<evidence type="ECO:0000313" key="11">
    <source>
        <dbReference type="EMBL" id="KAK0712632.1"/>
    </source>
</evidence>
<proteinExistence type="predicted"/>
<dbReference type="SMART" id="SM00382">
    <property type="entry name" value="AAA"/>
    <property type="match status" value="1"/>
</dbReference>
<protein>
    <recommendedName>
        <fullName evidence="10">ABC transporter domain-containing protein</fullName>
    </recommendedName>
</protein>
<dbReference type="GO" id="GO:0016020">
    <property type="term" value="C:membrane"/>
    <property type="evidence" value="ECO:0007669"/>
    <property type="project" value="UniProtKB-SubCell"/>
</dbReference>
<keyword evidence="12" id="KW-1185">Reference proteome</keyword>
<dbReference type="PANTHER" id="PTHR48041:SF91">
    <property type="entry name" value="ABC TRANSPORTER G FAMILY MEMBER 28"/>
    <property type="match status" value="1"/>
</dbReference>
<evidence type="ECO:0000256" key="1">
    <source>
        <dbReference type="ARBA" id="ARBA00004141"/>
    </source>
</evidence>
<evidence type="ECO:0000256" key="2">
    <source>
        <dbReference type="ARBA" id="ARBA00022448"/>
    </source>
</evidence>
<feature type="compositionally biased region" description="Polar residues" evidence="8">
    <location>
        <begin position="18"/>
        <end position="31"/>
    </location>
</feature>
<dbReference type="AlphaFoldDB" id="A0AA40AB48"/>
<dbReference type="InterPro" id="IPR043926">
    <property type="entry name" value="ABCG_dom"/>
</dbReference>
<dbReference type="PROSITE" id="PS00211">
    <property type="entry name" value="ABC_TRANSPORTER_1"/>
    <property type="match status" value="1"/>
</dbReference>
<feature type="transmembrane region" description="Helical" evidence="9">
    <location>
        <begin position="1017"/>
        <end position="1037"/>
    </location>
</feature>
<evidence type="ECO:0000256" key="3">
    <source>
        <dbReference type="ARBA" id="ARBA00022692"/>
    </source>
</evidence>
<feature type="transmembrane region" description="Helical" evidence="9">
    <location>
        <begin position="900"/>
        <end position="928"/>
    </location>
</feature>
<dbReference type="InterPro" id="IPR050352">
    <property type="entry name" value="ABCG_transporters"/>
</dbReference>
<dbReference type="Pfam" id="PF00005">
    <property type="entry name" value="ABC_tran"/>
    <property type="match status" value="1"/>
</dbReference>
<dbReference type="GO" id="GO:0005524">
    <property type="term" value="F:ATP binding"/>
    <property type="evidence" value="ECO:0007669"/>
    <property type="project" value="UniProtKB-KW"/>
</dbReference>
<feature type="transmembrane region" description="Helical" evidence="9">
    <location>
        <begin position="784"/>
        <end position="805"/>
    </location>
</feature>
<dbReference type="Pfam" id="PF19055">
    <property type="entry name" value="ABC2_membrane_7"/>
    <property type="match status" value="1"/>
</dbReference>
<dbReference type="Gene3D" id="3.40.50.300">
    <property type="entry name" value="P-loop containing nucleotide triphosphate hydrolases"/>
    <property type="match status" value="1"/>
</dbReference>
<feature type="domain" description="ABC transporter" evidence="10">
    <location>
        <begin position="455"/>
        <end position="694"/>
    </location>
</feature>
<dbReference type="InterPro" id="IPR027417">
    <property type="entry name" value="P-loop_NTPase"/>
</dbReference>
<dbReference type="GO" id="GO:0140359">
    <property type="term" value="F:ABC-type transporter activity"/>
    <property type="evidence" value="ECO:0007669"/>
    <property type="project" value="InterPro"/>
</dbReference>
<keyword evidence="5" id="KW-0067">ATP-binding</keyword>
<sequence length="1043" mass="112749">MRNSPDDGSFDDNGSGNRLFNTSTASLPQDPFLSQQEPLVPTFLDTQGCLCQMQTDPSSADDSGSGTDTKPFLWQCVGNQTGAVTMEPSGKWYKTRDGAEGTEADLLRLPVNSAAHPLDAATPMTWDLQSKSFVKLSDGNSKDNRLGAWDAACTGENRTQFSTSFYGANEQLKNNQDPIAAAPCWRPGAVPVQIQNVSDWQTTGCLEGFMCVNNTANSLPQYCPPIQECQLARLASTVCQLNGSNVGMGPFEPVVCQAGRYCPPSDNGTVTRECPAGTYCQAGASTPTPCMRGSRCPPGSTYQLFLVPVGLLVALDVLLVVGTLLLRRRRHHRRRLKANARGHGVPSLGFLEKQRVSAGSSIAAVIARHRYKRVQDETDRVDEDCEMAPVMDATYVPGRQDTWNGFEAALDIPEQLAGSPIDVLNSPEAGLTPEIRAFVSSMSKATDATDFGLSFGFSELTFQPKGSQRPILQGVMGEIRRGTLTAVMGGSGAGKSTFVNVLMGKSEYTAGSVTINGAPGKLRQYKKVVGYVPQNDVVLPELTVRENLLHSARVRLPRTWKDADICAHVTAVVDCLELSHVSDSLVGSVSKPILSGGQRKRVSIGMELAAAPMAIFLDEPTSGLDATAATSIMRTLKALARLGISVIVVIHQPRMEIFDMLDDLILLANGQLIYAGREADVQPFFEQLGFHFPPHANYGDVVTDIITGNGRPYKKTGDISKDALIGHWSASRQGSHGDERTMESAVPTSQSHANMQRLLRRRGAPLWRQTQLCFARAMLQQYRALATFWYEMCLATLAGFLLGLAEHAKQGVLFTGSYRGAYSILSVSSDLRSAPELALLVAIAVGLVGAAPGVRVFSEELLLHRREAEAGHSRLAYFAAKSAAAAPRMACACLHFSTPLLLLSAAVVPWGVAFLANLLYFYCVYGLASVVSMVVRREDAPLFATMLSLIVGVLSGAAPPLRTVRGWHVEWLWRASPGVWLAELYFGQLVGPFAYLYDVEQAADAAGFALDHLWRNLGVLAAIGTLYRVLAFAGLFAGKRIRM</sequence>
<keyword evidence="7 9" id="KW-0472">Membrane</keyword>
<evidence type="ECO:0000256" key="5">
    <source>
        <dbReference type="ARBA" id="ARBA00022840"/>
    </source>
</evidence>
<name>A0AA40AB48_9PEZI</name>
<feature type="transmembrane region" description="Helical" evidence="9">
    <location>
        <begin position="940"/>
        <end position="958"/>
    </location>
</feature>
<dbReference type="GO" id="GO:0016887">
    <property type="term" value="F:ATP hydrolysis activity"/>
    <property type="evidence" value="ECO:0007669"/>
    <property type="project" value="InterPro"/>
</dbReference>
<organism evidence="11 12">
    <name type="scientific">Lasiosphaeria miniovina</name>
    <dbReference type="NCBI Taxonomy" id="1954250"/>
    <lineage>
        <taxon>Eukaryota</taxon>
        <taxon>Fungi</taxon>
        <taxon>Dikarya</taxon>
        <taxon>Ascomycota</taxon>
        <taxon>Pezizomycotina</taxon>
        <taxon>Sordariomycetes</taxon>
        <taxon>Sordariomycetidae</taxon>
        <taxon>Sordariales</taxon>
        <taxon>Lasiosphaeriaceae</taxon>
        <taxon>Lasiosphaeria</taxon>
    </lineage>
</organism>
<dbReference type="EMBL" id="JAUIRO010000005">
    <property type="protein sequence ID" value="KAK0712632.1"/>
    <property type="molecule type" value="Genomic_DNA"/>
</dbReference>
<dbReference type="PROSITE" id="PS50893">
    <property type="entry name" value="ABC_TRANSPORTER_2"/>
    <property type="match status" value="1"/>
</dbReference>
<keyword evidence="2" id="KW-0813">Transport</keyword>
<evidence type="ECO:0000256" key="9">
    <source>
        <dbReference type="SAM" id="Phobius"/>
    </source>
</evidence>
<dbReference type="GeneID" id="85321522"/>
<comment type="caution">
    <text evidence="11">The sequence shown here is derived from an EMBL/GenBank/DDBJ whole genome shotgun (WGS) entry which is preliminary data.</text>
</comment>
<comment type="subcellular location">
    <subcellularLocation>
        <location evidence="1">Membrane</location>
        <topology evidence="1">Multi-pass membrane protein</topology>
    </subcellularLocation>
</comment>
<dbReference type="SUPFAM" id="SSF52540">
    <property type="entry name" value="P-loop containing nucleoside triphosphate hydrolases"/>
    <property type="match status" value="1"/>
</dbReference>
<evidence type="ECO:0000256" key="4">
    <source>
        <dbReference type="ARBA" id="ARBA00022741"/>
    </source>
</evidence>
<dbReference type="Proteomes" id="UP001172101">
    <property type="component" value="Unassembled WGS sequence"/>
</dbReference>
<dbReference type="CDD" id="cd03213">
    <property type="entry name" value="ABCG_EPDR"/>
    <property type="match status" value="1"/>
</dbReference>
<keyword evidence="6 9" id="KW-1133">Transmembrane helix</keyword>
<feature type="transmembrane region" description="Helical" evidence="9">
    <location>
        <begin position="304"/>
        <end position="326"/>
    </location>
</feature>
<keyword evidence="4" id="KW-0547">Nucleotide-binding</keyword>
<evidence type="ECO:0000256" key="7">
    <source>
        <dbReference type="ARBA" id="ARBA00023136"/>
    </source>
</evidence>
<dbReference type="PANTHER" id="PTHR48041">
    <property type="entry name" value="ABC TRANSPORTER G FAMILY MEMBER 28"/>
    <property type="match status" value="1"/>
</dbReference>
<gene>
    <name evidence="11" type="ORF">B0T26DRAFT_651186</name>
</gene>